<accession>A0ABR4NH51</accession>
<name>A0ABR4NH51_9FUNG</name>
<feature type="compositionally biased region" description="Acidic residues" evidence="7">
    <location>
        <begin position="73"/>
        <end position="90"/>
    </location>
</feature>
<dbReference type="InterPro" id="IPR027417">
    <property type="entry name" value="P-loop_NTPase"/>
</dbReference>
<dbReference type="Pfam" id="PF00270">
    <property type="entry name" value="DEAD"/>
    <property type="match status" value="1"/>
</dbReference>
<keyword evidence="2 6" id="KW-0378">Hydrolase</keyword>
<comment type="caution">
    <text evidence="10">The sequence shown here is derived from an EMBL/GenBank/DDBJ whole genome shotgun (WGS) entry which is preliminary data.</text>
</comment>
<dbReference type="PROSITE" id="PS00039">
    <property type="entry name" value="DEAD_ATP_HELICASE"/>
    <property type="match status" value="1"/>
</dbReference>
<keyword evidence="4 6" id="KW-0067">ATP-binding</keyword>
<dbReference type="Proteomes" id="UP001527925">
    <property type="component" value="Unassembled WGS sequence"/>
</dbReference>
<dbReference type="SUPFAM" id="SSF52540">
    <property type="entry name" value="P-loop containing nucleoside triphosphate hydrolases"/>
    <property type="match status" value="1"/>
</dbReference>
<evidence type="ECO:0000256" key="6">
    <source>
        <dbReference type="RuleBase" id="RU365068"/>
    </source>
</evidence>
<evidence type="ECO:0000256" key="2">
    <source>
        <dbReference type="ARBA" id="ARBA00022801"/>
    </source>
</evidence>
<reference evidence="10 11" key="1">
    <citation type="submission" date="2023-09" db="EMBL/GenBank/DDBJ databases">
        <title>Pangenome analysis of Batrachochytrium dendrobatidis and related Chytrids.</title>
        <authorList>
            <person name="Yacoub M.N."/>
            <person name="Stajich J.E."/>
            <person name="James T.Y."/>
        </authorList>
    </citation>
    <scope>NUCLEOTIDE SEQUENCE [LARGE SCALE GENOMIC DNA]</scope>
    <source>
        <strain evidence="10 11">JEL0888</strain>
    </source>
</reference>
<dbReference type="CDD" id="cd18787">
    <property type="entry name" value="SF2_C_DEAD"/>
    <property type="match status" value="1"/>
</dbReference>
<feature type="compositionally biased region" description="Basic and acidic residues" evidence="7">
    <location>
        <begin position="798"/>
        <end position="813"/>
    </location>
</feature>
<evidence type="ECO:0000259" key="8">
    <source>
        <dbReference type="PROSITE" id="PS51192"/>
    </source>
</evidence>
<feature type="region of interest" description="Disordered" evidence="7">
    <location>
        <begin position="30"/>
        <end position="50"/>
    </location>
</feature>
<protein>
    <recommendedName>
        <fullName evidence="6">ATP-dependent RNA helicase</fullName>
        <ecNumber evidence="6">3.6.4.13</ecNumber>
    </recommendedName>
</protein>
<proteinExistence type="inferred from homology"/>
<organism evidence="10 11">
    <name type="scientific">Polyrhizophydium stewartii</name>
    <dbReference type="NCBI Taxonomy" id="2732419"/>
    <lineage>
        <taxon>Eukaryota</taxon>
        <taxon>Fungi</taxon>
        <taxon>Fungi incertae sedis</taxon>
        <taxon>Chytridiomycota</taxon>
        <taxon>Chytridiomycota incertae sedis</taxon>
        <taxon>Chytridiomycetes</taxon>
        <taxon>Rhizophydiales</taxon>
        <taxon>Rhizophydiales incertae sedis</taxon>
        <taxon>Polyrhizophydium</taxon>
    </lineage>
</organism>
<comment type="catalytic activity">
    <reaction evidence="6">
        <text>ATP + H2O = ADP + phosphate + H(+)</text>
        <dbReference type="Rhea" id="RHEA:13065"/>
        <dbReference type="ChEBI" id="CHEBI:15377"/>
        <dbReference type="ChEBI" id="CHEBI:15378"/>
        <dbReference type="ChEBI" id="CHEBI:30616"/>
        <dbReference type="ChEBI" id="CHEBI:43474"/>
        <dbReference type="ChEBI" id="CHEBI:456216"/>
        <dbReference type="EC" id="3.6.4.13"/>
    </reaction>
</comment>
<dbReference type="SMART" id="SM00490">
    <property type="entry name" value="HELICc"/>
    <property type="match status" value="1"/>
</dbReference>
<dbReference type="EMBL" id="JADGIZ020000005">
    <property type="protein sequence ID" value="KAL2918796.1"/>
    <property type="molecule type" value="Genomic_DNA"/>
</dbReference>
<dbReference type="Gene3D" id="3.40.50.300">
    <property type="entry name" value="P-loop containing nucleotide triphosphate hydrolases"/>
    <property type="match status" value="2"/>
</dbReference>
<comment type="similarity">
    <text evidence="6">Belongs to the DEAD box helicase family.</text>
</comment>
<dbReference type="InterPro" id="IPR001650">
    <property type="entry name" value="Helicase_C-like"/>
</dbReference>
<feature type="region of interest" description="Disordered" evidence="7">
    <location>
        <begin position="1"/>
        <end position="20"/>
    </location>
</feature>
<feature type="domain" description="Helicase ATP-binding" evidence="8">
    <location>
        <begin position="260"/>
        <end position="436"/>
    </location>
</feature>
<sequence>MGRKSKKAAAAATPAPTAAQDIGALATALGGKTVSMGPGKVRWRPSRISPRAAARAEDAFFLSLEEIDDTGDFTAEDLAADADADTDAGSDGDGTGPRARKKSAASGSHGGVTVGGGDGGDIEDVFGDIDMSTFVHIDEFVEPEPEPPGKKGGAVQPAKRLKRISAEESTPIPRTYADADANEDDEVHDPAQEEDAADADGHEAEAGGSQGELVVDPEILATKVPASSPWLALGLHARIAQTLHWLKFAEPTDIQTQTLSQALIHHRDVIGAAQTGSGKTLAFGLPILHHVAGALDSQKDLGCAGLIITPTRELAVQITDHLKKAGAAVTRKIVAVVGGMSAQKQKRQLATKPHIVDPELQKSIQRVKFLVIDEADRMLEAGHFKDLDEILARISVNVLPADEAAKIKRRTLVFSATMLEDDGIKQRVTAAKKKNKGFGNSIFGKLLEKVNFRDPHPVYINLTTKSVMAKGLLEAKIDCLKTEKDHMLYYVLCRYPGKTIVFVNSIDAIRRLVPILTLLKVQVVGLHAEMQQRQRLKNLDRFRATPNAVLVASDVASRGLDIPKVDHVVHYQLPRSADIYVHRSGRTARANNEGISVALCSPDELTMYKKVCHILGKADGMPDFPVDLSVLTAIKERLALAREVDLLQHREKKAASERDWFRKAAEEADIALSDDEEDGDEGSGSKLAALSAKDVQKMHRMRRELAALLARPLIPKGVSTKYLTSNTVDSLVDVLMASRDRIMPAFQSTSAIDDLRGKLPRNEDAGGAAADAASAAAPKQPKATKQQKQQRRKQMKQQAKDDARGQKRKQRPE</sequence>
<dbReference type="Pfam" id="PF00271">
    <property type="entry name" value="Helicase_C"/>
    <property type="match status" value="1"/>
</dbReference>
<comment type="function">
    <text evidence="6">RNA helicase.</text>
</comment>
<evidence type="ECO:0000256" key="1">
    <source>
        <dbReference type="ARBA" id="ARBA00022741"/>
    </source>
</evidence>
<evidence type="ECO:0000256" key="3">
    <source>
        <dbReference type="ARBA" id="ARBA00022806"/>
    </source>
</evidence>
<evidence type="ECO:0000256" key="7">
    <source>
        <dbReference type="SAM" id="MobiDB-lite"/>
    </source>
</evidence>
<feature type="domain" description="Helicase C-terminal" evidence="9">
    <location>
        <begin position="483"/>
        <end position="632"/>
    </location>
</feature>
<gene>
    <name evidence="10" type="primary">MAK5</name>
    <name evidence="10" type="ORF">HK105_201630</name>
</gene>
<keyword evidence="1 6" id="KW-0547">Nucleotide-binding</keyword>
<dbReference type="GO" id="GO:0003724">
    <property type="term" value="F:RNA helicase activity"/>
    <property type="evidence" value="ECO:0007669"/>
    <property type="project" value="UniProtKB-EC"/>
</dbReference>
<feature type="compositionally biased region" description="Low complexity" evidence="7">
    <location>
        <begin position="8"/>
        <end position="19"/>
    </location>
</feature>
<dbReference type="InterPro" id="IPR011545">
    <property type="entry name" value="DEAD/DEAH_box_helicase_dom"/>
</dbReference>
<evidence type="ECO:0000313" key="11">
    <source>
        <dbReference type="Proteomes" id="UP001527925"/>
    </source>
</evidence>
<keyword evidence="11" id="KW-1185">Reference proteome</keyword>
<feature type="region of interest" description="Disordered" evidence="7">
    <location>
        <begin position="757"/>
        <end position="813"/>
    </location>
</feature>
<feature type="compositionally biased region" description="Acidic residues" evidence="7">
    <location>
        <begin position="180"/>
        <end position="198"/>
    </location>
</feature>
<feature type="compositionally biased region" description="Low complexity" evidence="7">
    <location>
        <begin position="765"/>
        <end position="787"/>
    </location>
</feature>
<comment type="domain">
    <text evidence="6">The Q motif is unique to and characteristic of the DEAD box family of RNA helicases and controls ATP binding and hydrolysis.</text>
</comment>
<evidence type="ECO:0000259" key="9">
    <source>
        <dbReference type="PROSITE" id="PS51194"/>
    </source>
</evidence>
<dbReference type="SMART" id="SM00487">
    <property type="entry name" value="DEXDc"/>
    <property type="match status" value="1"/>
</dbReference>
<evidence type="ECO:0000313" key="10">
    <source>
        <dbReference type="EMBL" id="KAL2918796.1"/>
    </source>
</evidence>
<evidence type="ECO:0000256" key="4">
    <source>
        <dbReference type="ARBA" id="ARBA00022840"/>
    </source>
</evidence>
<feature type="region of interest" description="Disordered" evidence="7">
    <location>
        <begin position="73"/>
        <end position="126"/>
    </location>
</feature>
<dbReference type="InterPro" id="IPR000629">
    <property type="entry name" value="RNA-helicase_DEAD-box_CS"/>
</dbReference>
<dbReference type="PANTHER" id="PTHR24031">
    <property type="entry name" value="RNA HELICASE"/>
    <property type="match status" value="1"/>
</dbReference>
<dbReference type="PROSITE" id="PS51192">
    <property type="entry name" value="HELICASE_ATP_BIND_1"/>
    <property type="match status" value="1"/>
</dbReference>
<dbReference type="EC" id="3.6.4.13" evidence="6"/>
<evidence type="ECO:0000256" key="5">
    <source>
        <dbReference type="ARBA" id="ARBA00022884"/>
    </source>
</evidence>
<feature type="region of interest" description="Disordered" evidence="7">
    <location>
        <begin position="141"/>
        <end position="208"/>
    </location>
</feature>
<dbReference type="InterPro" id="IPR014001">
    <property type="entry name" value="Helicase_ATP-bd"/>
</dbReference>
<keyword evidence="3 6" id="KW-0347">Helicase</keyword>
<dbReference type="PROSITE" id="PS51194">
    <property type="entry name" value="HELICASE_CTER"/>
    <property type="match status" value="1"/>
</dbReference>
<dbReference type="GO" id="GO:0016787">
    <property type="term" value="F:hydrolase activity"/>
    <property type="evidence" value="ECO:0007669"/>
    <property type="project" value="UniProtKB-KW"/>
</dbReference>
<feature type="compositionally biased region" description="Gly residues" evidence="7">
    <location>
        <begin position="108"/>
        <end position="119"/>
    </location>
</feature>
<keyword evidence="5 6" id="KW-0694">RNA-binding</keyword>